<keyword evidence="6 12" id="KW-0418">Kinase</keyword>
<feature type="domain" description="Histidine kinase/HSP90-like ATPase" evidence="10">
    <location>
        <begin position="330"/>
        <end position="417"/>
    </location>
</feature>
<evidence type="ECO:0000259" key="10">
    <source>
        <dbReference type="Pfam" id="PF02518"/>
    </source>
</evidence>
<feature type="transmembrane region" description="Helical" evidence="9">
    <location>
        <begin position="159"/>
        <end position="184"/>
    </location>
</feature>
<evidence type="ECO:0000259" key="11">
    <source>
        <dbReference type="Pfam" id="PF07730"/>
    </source>
</evidence>
<evidence type="ECO:0000256" key="5">
    <source>
        <dbReference type="ARBA" id="ARBA00022741"/>
    </source>
</evidence>
<evidence type="ECO:0000313" key="13">
    <source>
        <dbReference type="Proteomes" id="UP000251995"/>
    </source>
</evidence>
<sequence>MLPRVTGVTSDSASNSASNSAVVPGHYLPPALTGWQQTWRWGLCLIGSLALFMSQTGTANHSPGWLDLAGGGVAFILVGFRRRHPFLICVVLGAIAAFSLSAVTAATWAAISLCTRRRWREIVPATVLALAFSLAGTAWSGELLGALRPPFAGMSRLQYVSYLGFVGGGVLAMTASGIALGMYIGARRDLIASLSERASTAEREQRIRVLAAQAQERNRIAREMHDALAHQLTLVSMHAGALASRDDLTGEQTRRTAGIIQQGAGRALAELRGILGSLRNTEEVDGRLARPQPTLADLAGLIDAVRAAGMRIELDEDLPDADELPVPTSRNLYRIIAECLTNAGKHAPGATVHVTLSGGRGEGVRLRVSNAVRGADARGVPGSGSGLIGVEERVEALGGRIGHGIEDGRFVVEVWLPW</sequence>
<keyword evidence="9" id="KW-0812">Transmembrane</keyword>
<dbReference type="InterPro" id="IPR011712">
    <property type="entry name" value="Sig_transdc_His_kin_sub3_dim/P"/>
</dbReference>
<accession>A0A344UWE6</accession>
<feature type="transmembrane region" description="Helical" evidence="9">
    <location>
        <begin position="86"/>
        <end position="110"/>
    </location>
</feature>
<dbReference type="Pfam" id="PF02518">
    <property type="entry name" value="HATPase_c"/>
    <property type="match status" value="1"/>
</dbReference>
<reference evidence="12 13" key="1">
    <citation type="submission" date="2017-12" db="EMBL/GenBank/DDBJ databases">
        <title>The whole genome sequence of the Acidipropionibacterium virtanenii sp. nov. type strain JS278.</title>
        <authorList>
            <person name="Laine P."/>
            <person name="Deptula P."/>
            <person name="Varmanen P."/>
            <person name="Auvinen P."/>
        </authorList>
    </citation>
    <scope>NUCLEOTIDE SEQUENCE [LARGE SCALE GENOMIC DNA]</scope>
    <source>
        <strain evidence="12 13">JS278</strain>
    </source>
</reference>
<evidence type="ECO:0000256" key="6">
    <source>
        <dbReference type="ARBA" id="ARBA00022777"/>
    </source>
</evidence>
<keyword evidence="9" id="KW-1133">Transmembrane helix</keyword>
<dbReference type="CDD" id="cd16917">
    <property type="entry name" value="HATPase_UhpB-NarQ-NarX-like"/>
    <property type="match status" value="1"/>
</dbReference>
<gene>
    <name evidence="12" type="primary">liaS_2</name>
    <name evidence="12" type="ORF">JS278_02456</name>
</gene>
<keyword evidence="13" id="KW-1185">Reference proteome</keyword>
<dbReference type="EC" id="2.7.13.3" evidence="2"/>
<evidence type="ECO:0000256" key="4">
    <source>
        <dbReference type="ARBA" id="ARBA00022679"/>
    </source>
</evidence>
<protein>
    <recommendedName>
        <fullName evidence="2">histidine kinase</fullName>
        <ecNumber evidence="2">2.7.13.3</ecNumber>
    </recommendedName>
</protein>
<keyword evidence="4 12" id="KW-0808">Transferase</keyword>
<evidence type="ECO:0000256" key="8">
    <source>
        <dbReference type="ARBA" id="ARBA00023012"/>
    </source>
</evidence>
<keyword evidence="5" id="KW-0547">Nucleotide-binding</keyword>
<evidence type="ECO:0000256" key="1">
    <source>
        <dbReference type="ARBA" id="ARBA00000085"/>
    </source>
</evidence>
<dbReference type="SUPFAM" id="SSF55874">
    <property type="entry name" value="ATPase domain of HSP90 chaperone/DNA topoisomerase II/histidine kinase"/>
    <property type="match status" value="1"/>
</dbReference>
<evidence type="ECO:0000256" key="9">
    <source>
        <dbReference type="SAM" id="Phobius"/>
    </source>
</evidence>
<evidence type="ECO:0000313" key="12">
    <source>
        <dbReference type="EMBL" id="AXE39594.1"/>
    </source>
</evidence>
<evidence type="ECO:0000256" key="2">
    <source>
        <dbReference type="ARBA" id="ARBA00012438"/>
    </source>
</evidence>
<dbReference type="GO" id="GO:0000155">
    <property type="term" value="F:phosphorelay sensor kinase activity"/>
    <property type="evidence" value="ECO:0007669"/>
    <property type="project" value="InterPro"/>
</dbReference>
<dbReference type="Proteomes" id="UP000251995">
    <property type="component" value="Chromosome"/>
</dbReference>
<dbReference type="Pfam" id="PF07730">
    <property type="entry name" value="HisKA_3"/>
    <property type="match status" value="1"/>
</dbReference>
<keyword evidence="9" id="KW-0472">Membrane</keyword>
<comment type="catalytic activity">
    <reaction evidence="1">
        <text>ATP + protein L-histidine = ADP + protein N-phospho-L-histidine.</text>
        <dbReference type="EC" id="2.7.13.3"/>
    </reaction>
</comment>
<dbReference type="GO" id="GO:0046983">
    <property type="term" value="F:protein dimerization activity"/>
    <property type="evidence" value="ECO:0007669"/>
    <property type="project" value="InterPro"/>
</dbReference>
<dbReference type="GO" id="GO:0016020">
    <property type="term" value="C:membrane"/>
    <property type="evidence" value="ECO:0007669"/>
    <property type="project" value="InterPro"/>
</dbReference>
<dbReference type="Gene3D" id="3.30.565.10">
    <property type="entry name" value="Histidine kinase-like ATPase, C-terminal domain"/>
    <property type="match status" value="1"/>
</dbReference>
<feature type="domain" description="Signal transduction histidine kinase subgroup 3 dimerisation and phosphoacceptor" evidence="11">
    <location>
        <begin position="216"/>
        <end position="282"/>
    </location>
</feature>
<feature type="transmembrane region" description="Helical" evidence="9">
    <location>
        <begin position="64"/>
        <end position="80"/>
    </location>
</feature>
<organism evidence="12 13">
    <name type="scientific">Acidipropionibacterium virtanenii</name>
    <dbReference type="NCBI Taxonomy" id="2057246"/>
    <lineage>
        <taxon>Bacteria</taxon>
        <taxon>Bacillati</taxon>
        <taxon>Actinomycetota</taxon>
        <taxon>Actinomycetes</taxon>
        <taxon>Propionibacteriales</taxon>
        <taxon>Propionibacteriaceae</taxon>
        <taxon>Acidipropionibacterium</taxon>
    </lineage>
</organism>
<keyword evidence="8" id="KW-0902">Two-component regulatory system</keyword>
<dbReference type="PANTHER" id="PTHR24421">
    <property type="entry name" value="NITRATE/NITRITE SENSOR PROTEIN NARX-RELATED"/>
    <property type="match status" value="1"/>
</dbReference>
<proteinExistence type="predicted"/>
<dbReference type="AlphaFoldDB" id="A0A344UWE6"/>
<dbReference type="KEGG" id="acij:JS278_02456"/>
<dbReference type="Gene3D" id="1.20.5.1930">
    <property type="match status" value="1"/>
</dbReference>
<dbReference type="EMBL" id="CP025198">
    <property type="protein sequence ID" value="AXE39594.1"/>
    <property type="molecule type" value="Genomic_DNA"/>
</dbReference>
<evidence type="ECO:0000256" key="7">
    <source>
        <dbReference type="ARBA" id="ARBA00022840"/>
    </source>
</evidence>
<keyword evidence="3" id="KW-0597">Phosphoprotein</keyword>
<dbReference type="InterPro" id="IPR003594">
    <property type="entry name" value="HATPase_dom"/>
</dbReference>
<dbReference type="InterPro" id="IPR036890">
    <property type="entry name" value="HATPase_C_sf"/>
</dbReference>
<dbReference type="GO" id="GO:0005524">
    <property type="term" value="F:ATP binding"/>
    <property type="evidence" value="ECO:0007669"/>
    <property type="project" value="UniProtKB-KW"/>
</dbReference>
<dbReference type="InterPro" id="IPR050482">
    <property type="entry name" value="Sensor_HK_TwoCompSys"/>
</dbReference>
<evidence type="ECO:0000256" key="3">
    <source>
        <dbReference type="ARBA" id="ARBA00022553"/>
    </source>
</evidence>
<keyword evidence="7" id="KW-0067">ATP-binding</keyword>
<dbReference type="PANTHER" id="PTHR24421:SF10">
    <property type="entry name" value="NITRATE_NITRITE SENSOR PROTEIN NARQ"/>
    <property type="match status" value="1"/>
</dbReference>
<feature type="transmembrane region" description="Helical" evidence="9">
    <location>
        <begin position="122"/>
        <end position="139"/>
    </location>
</feature>
<name>A0A344UWE6_9ACTN</name>